<dbReference type="EMBL" id="BFAD01000009">
    <property type="protein sequence ID" value="GBE86136.1"/>
    <property type="molecule type" value="Genomic_DNA"/>
</dbReference>
<dbReference type="GeneID" id="38783053"/>
<keyword evidence="2" id="KW-1185">Reference proteome</keyword>
<sequence>MKAIAPSPFALNLMGQTKLNPSYGVASVVSRFSPAPTLCLFPHQRRSLPPGAGGQPAPLCAPLPCPHFGLAACL</sequence>
<dbReference type="AlphaFoldDB" id="A0A401GVB2"/>
<dbReference type="RefSeq" id="XP_027617049.1">
    <property type="nucleotide sequence ID" value="XM_027761248.1"/>
</dbReference>
<accession>A0A401GVB2</accession>
<evidence type="ECO:0000313" key="2">
    <source>
        <dbReference type="Proteomes" id="UP000287166"/>
    </source>
</evidence>
<evidence type="ECO:0000313" key="1">
    <source>
        <dbReference type="EMBL" id="GBE86136.1"/>
    </source>
</evidence>
<name>A0A401GVB2_9APHY</name>
<dbReference type="Proteomes" id="UP000287166">
    <property type="component" value="Unassembled WGS sequence"/>
</dbReference>
<reference evidence="1 2" key="1">
    <citation type="journal article" date="2018" name="Sci. Rep.">
        <title>Genome sequence of the cauliflower mushroom Sparassis crispa (Hanabiratake) and its association with beneficial usage.</title>
        <authorList>
            <person name="Kiyama R."/>
            <person name="Furutani Y."/>
            <person name="Kawaguchi K."/>
            <person name="Nakanishi T."/>
        </authorList>
    </citation>
    <scope>NUCLEOTIDE SEQUENCE [LARGE SCALE GENOMIC DNA]</scope>
</reference>
<comment type="caution">
    <text evidence="1">The sequence shown here is derived from an EMBL/GenBank/DDBJ whole genome shotgun (WGS) entry which is preliminary data.</text>
</comment>
<organism evidence="1 2">
    <name type="scientific">Sparassis crispa</name>
    <dbReference type="NCBI Taxonomy" id="139825"/>
    <lineage>
        <taxon>Eukaryota</taxon>
        <taxon>Fungi</taxon>
        <taxon>Dikarya</taxon>
        <taxon>Basidiomycota</taxon>
        <taxon>Agaricomycotina</taxon>
        <taxon>Agaricomycetes</taxon>
        <taxon>Polyporales</taxon>
        <taxon>Sparassidaceae</taxon>
        <taxon>Sparassis</taxon>
    </lineage>
</organism>
<proteinExistence type="predicted"/>
<gene>
    <name evidence="1" type="ORF">SCP_0900130</name>
</gene>
<protein>
    <submittedName>
        <fullName evidence="1">Uncharacterized protein</fullName>
    </submittedName>
</protein>
<dbReference type="InParanoid" id="A0A401GVB2"/>